<evidence type="ECO:0000313" key="5">
    <source>
        <dbReference type="EnsemblMetazoa" id="ACHR002813-PA"/>
    </source>
</evidence>
<dbReference type="VEuPathDB" id="VectorBase:ACHR002813"/>
<keyword evidence="6" id="KW-1185">Reference proteome</keyword>
<accession>A0A182JWD1</accession>
<reference evidence="5" key="2">
    <citation type="submission" date="2020-05" db="UniProtKB">
        <authorList>
            <consortium name="EnsemblMetazoa"/>
        </authorList>
    </citation>
    <scope>IDENTIFICATION</scope>
    <source>
        <strain evidence="5">ACHKN1017</strain>
    </source>
</reference>
<dbReference type="InterPro" id="IPR032675">
    <property type="entry name" value="LRR_dom_sf"/>
</dbReference>
<evidence type="ECO:0008006" key="7">
    <source>
        <dbReference type="Google" id="ProtNLM"/>
    </source>
</evidence>
<evidence type="ECO:0000256" key="4">
    <source>
        <dbReference type="SAM" id="SignalP"/>
    </source>
</evidence>
<keyword evidence="2" id="KW-0677">Repeat</keyword>
<dbReference type="EnsemblMetazoa" id="ACHR002813-RA">
    <property type="protein sequence ID" value="ACHR002813-PA"/>
    <property type="gene ID" value="ACHR002813"/>
</dbReference>
<evidence type="ECO:0000313" key="6">
    <source>
        <dbReference type="Proteomes" id="UP000075881"/>
    </source>
</evidence>
<dbReference type="Proteomes" id="UP000075881">
    <property type="component" value="Unassembled WGS sequence"/>
</dbReference>
<feature type="coiled-coil region" evidence="3">
    <location>
        <begin position="381"/>
        <end position="408"/>
    </location>
</feature>
<name>A0A182JWD1_9DIPT</name>
<evidence type="ECO:0000256" key="2">
    <source>
        <dbReference type="ARBA" id="ARBA00022737"/>
    </source>
</evidence>
<evidence type="ECO:0000256" key="1">
    <source>
        <dbReference type="ARBA" id="ARBA00022614"/>
    </source>
</evidence>
<proteinExistence type="predicted"/>
<keyword evidence="4" id="KW-0732">Signal</keyword>
<dbReference type="Gene3D" id="3.80.10.10">
    <property type="entry name" value="Ribonuclease Inhibitor"/>
    <property type="match status" value="1"/>
</dbReference>
<protein>
    <recommendedName>
        <fullName evidence="7">Leucine rich immune protein (Short)</fullName>
    </recommendedName>
</protein>
<dbReference type="PANTHER" id="PTHR24366:SF96">
    <property type="entry name" value="LEUCINE RICH REPEAT CONTAINING 53"/>
    <property type="match status" value="1"/>
</dbReference>
<feature type="chain" id="PRO_5039950738" description="Leucine rich immune protein (Short)" evidence="4">
    <location>
        <begin position="22"/>
        <end position="464"/>
    </location>
</feature>
<reference evidence="6" key="1">
    <citation type="submission" date="2013-03" db="EMBL/GenBank/DDBJ databases">
        <title>The Genome Sequence of Anopheles christyi ACHKN1017.</title>
        <authorList>
            <consortium name="The Broad Institute Genomics Platform"/>
            <person name="Neafsey D.E."/>
            <person name="Besansky N."/>
            <person name="Walker B."/>
            <person name="Young S.K."/>
            <person name="Zeng Q."/>
            <person name="Gargeya S."/>
            <person name="Fitzgerald M."/>
            <person name="Haas B."/>
            <person name="Abouelleil A."/>
            <person name="Allen A.W."/>
            <person name="Alvarado L."/>
            <person name="Arachchi H.M."/>
            <person name="Berlin A.M."/>
            <person name="Chapman S.B."/>
            <person name="Gainer-Dewar J."/>
            <person name="Goldberg J."/>
            <person name="Griggs A."/>
            <person name="Gujja S."/>
            <person name="Hansen M."/>
            <person name="Howarth C."/>
            <person name="Imamovic A."/>
            <person name="Ireland A."/>
            <person name="Larimer J."/>
            <person name="McCowan C."/>
            <person name="Murphy C."/>
            <person name="Pearson M."/>
            <person name="Poon T.W."/>
            <person name="Priest M."/>
            <person name="Roberts A."/>
            <person name="Saif S."/>
            <person name="Shea T."/>
            <person name="Sisk P."/>
            <person name="Sykes S."/>
            <person name="Wortman J."/>
            <person name="Nusbaum C."/>
            <person name="Birren B."/>
        </authorList>
    </citation>
    <scope>NUCLEOTIDE SEQUENCE [LARGE SCALE GENOMIC DNA]</scope>
    <source>
        <strain evidence="6">ACHKN1017</strain>
    </source>
</reference>
<dbReference type="SUPFAM" id="SSF52058">
    <property type="entry name" value="L domain-like"/>
    <property type="match status" value="1"/>
</dbReference>
<dbReference type="InterPro" id="IPR003591">
    <property type="entry name" value="Leu-rich_rpt_typical-subtyp"/>
</dbReference>
<dbReference type="PANTHER" id="PTHR24366">
    <property type="entry name" value="IG(IMMUNOGLOBULIN) AND LRR(LEUCINE RICH REPEAT) DOMAINS"/>
    <property type="match status" value="1"/>
</dbReference>
<dbReference type="InterPro" id="IPR001611">
    <property type="entry name" value="Leu-rich_rpt"/>
</dbReference>
<evidence type="ECO:0000256" key="3">
    <source>
        <dbReference type="SAM" id="Coils"/>
    </source>
</evidence>
<dbReference type="Pfam" id="PF13855">
    <property type="entry name" value="LRR_8"/>
    <property type="match status" value="1"/>
</dbReference>
<dbReference type="PROSITE" id="PS51450">
    <property type="entry name" value="LRR"/>
    <property type="match status" value="1"/>
</dbReference>
<organism evidence="5 6">
    <name type="scientific">Anopheles christyi</name>
    <dbReference type="NCBI Taxonomy" id="43041"/>
    <lineage>
        <taxon>Eukaryota</taxon>
        <taxon>Metazoa</taxon>
        <taxon>Ecdysozoa</taxon>
        <taxon>Arthropoda</taxon>
        <taxon>Hexapoda</taxon>
        <taxon>Insecta</taxon>
        <taxon>Pterygota</taxon>
        <taxon>Neoptera</taxon>
        <taxon>Endopterygota</taxon>
        <taxon>Diptera</taxon>
        <taxon>Nematocera</taxon>
        <taxon>Culicoidea</taxon>
        <taxon>Culicidae</taxon>
        <taxon>Anophelinae</taxon>
        <taxon>Anopheles</taxon>
    </lineage>
</organism>
<dbReference type="AlphaFoldDB" id="A0A182JWD1"/>
<keyword evidence="1" id="KW-0433">Leucine-rich repeat</keyword>
<feature type="signal peptide" evidence="4">
    <location>
        <begin position="1"/>
        <end position="21"/>
    </location>
</feature>
<keyword evidence="3" id="KW-0175">Coiled coil</keyword>
<dbReference type="SMART" id="SM00369">
    <property type="entry name" value="LRR_TYP"/>
    <property type="match status" value="3"/>
</dbReference>
<sequence length="464" mass="52239">MLLRYSTVLGLLACCAGVVFADSKSSEEVVFKCATTISKTCFVNIINFENPNKMLRIIDLAEKNVLNIKGGSIEALQLKHCGALSKLEKLLIGRVGLKELCFATSFVHVSAEHNRIRTLHVGDPTTDGTTYRVEVLRLNDNRLESVDSVCLFEALKELHLERNALSTLDMACFAKMRNLEKLYLAANRLNDISSTVTELSFPALNFIDLRNNTLTELHLEKLSLSALELLELASNNLTNVRGLINMYSLSDISLAGNRWQCLELDQMLEDLEKNEVTVKDGDRNCSGIRNGTICCTHVEQSTDETLLAMLNKFTLLKERYDELETKLNAGIKTKIAEFEKMIAEQKEAFEKRKVVTTTLKPEIETKDDKEDSTEPAPKCECTCSKESMNQVEENLKELQSKIDSNSVTLKGLQNSQAQLAYMTVLAKHEFRTAVKRGEHKLKELSTMLAMLREHVKQKQPLLKN</sequence>
<dbReference type="STRING" id="43041.A0A182JWD1"/>